<dbReference type="OrthoDB" id="27788at2157"/>
<organism evidence="10 11">
    <name type="scientific">Methanocella conradii (strain DSM 24694 / JCM 17849 / CGMCC 1.5162 / HZ254)</name>
    <dbReference type="NCBI Taxonomy" id="1041930"/>
    <lineage>
        <taxon>Archaea</taxon>
        <taxon>Methanobacteriati</taxon>
        <taxon>Methanobacteriota</taxon>
        <taxon>Stenosarchaea group</taxon>
        <taxon>Methanomicrobia</taxon>
        <taxon>Methanocellales</taxon>
        <taxon>Methanocellaceae</taxon>
        <taxon>Methanocella</taxon>
    </lineage>
</organism>
<keyword evidence="4 8" id="KW-1003">Cell membrane</keyword>
<evidence type="ECO:0000313" key="11">
    <source>
        <dbReference type="Proteomes" id="UP000005233"/>
    </source>
</evidence>
<evidence type="ECO:0000256" key="5">
    <source>
        <dbReference type="ARBA" id="ARBA00022692"/>
    </source>
</evidence>
<sequence length="487" mass="51239">MYEQTQKKNVEGSSITSFLDKYFHISERNSNIRTEIIAGVTTFMTMAYIIIVNPGILSAAGMDFKAVFVATCLAAALSTFLMGVIGKYPFALAPGMGMNAVVTFGICIGMGLSWQIAMALIFIEGLVILILVLTNLRELVMNSIPGSLKIAIGVAIGLFIAFIGFKDSGMMVSNPSTYIGFGSMSNPVVIVSLIGLIIIMALMALKVKGSILYGIILTSIIALIMCFAADAAGIAFNVYNNANVPMVAGAALPDGLSNLPSWGGSIIELPNAATLSTVGQLDIMGALNIGILTLVTLVFALGMVDFFDTMGTVVAVGGQAKLLDKDGKLPGLKNVLMIDSLAAMIGGFMGCSSNTTYVESASGVSAGGRTGLASVVTSVLFLVAMLFVPLAYLIPGAATAPALIIVGFLMLTLVKDIPWDKLEDALPAFLTIVGMVFTFSISKGIGFGFISYCLIKTASGKWRDVHPIMWIVAFVFALYFIFVSSII</sequence>
<feature type="transmembrane region" description="Helical" evidence="9">
    <location>
        <begin position="185"/>
        <end position="205"/>
    </location>
</feature>
<feature type="transmembrane region" description="Helical" evidence="9">
    <location>
        <begin position="331"/>
        <end position="350"/>
    </location>
</feature>
<dbReference type="PIRSF" id="PIRSF005353">
    <property type="entry name" value="PbuG"/>
    <property type="match status" value="1"/>
</dbReference>
<protein>
    <submittedName>
        <fullName evidence="10">Permeases (Xanthine/uracil/vitamin C family)</fullName>
    </submittedName>
</protein>
<dbReference type="Proteomes" id="UP000005233">
    <property type="component" value="Chromosome"/>
</dbReference>
<dbReference type="GO" id="GO:0005345">
    <property type="term" value="F:purine nucleobase transmembrane transporter activity"/>
    <property type="evidence" value="ECO:0007669"/>
    <property type="project" value="TreeGrafter"/>
</dbReference>
<dbReference type="EMBL" id="CP003243">
    <property type="protein sequence ID" value="AFD00419.1"/>
    <property type="molecule type" value="Genomic_DNA"/>
</dbReference>
<dbReference type="GeneID" id="11971811"/>
<dbReference type="Pfam" id="PF00860">
    <property type="entry name" value="Xan_ur_permease"/>
    <property type="match status" value="1"/>
</dbReference>
<dbReference type="HOGENOM" id="CLU_024508_0_1_2"/>
<keyword evidence="11" id="KW-1185">Reference proteome</keyword>
<feature type="transmembrane region" description="Helical" evidence="9">
    <location>
        <begin position="118"/>
        <end position="136"/>
    </location>
</feature>
<evidence type="ECO:0000256" key="1">
    <source>
        <dbReference type="ARBA" id="ARBA00004651"/>
    </source>
</evidence>
<dbReference type="eggNOG" id="arCOG02807">
    <property type="taxonomic scope" value="Archaea"/>
</dbReference>
<keyword evidence="7 8" id="KW-0472">Membrane</keyword>
<evidence type="ECO:0000256" key="8">
    <source>
        <dbReference type="PIRNR" id="PIRNR005353"/>
    </source>
</evidence>
<feature type="transmembrane region" description="Helical" evidence="9">
    <location>
        <begin position="148"/>
        <end position="165"/>
    </location>
</feature>
<evidence type="ECO:0000256" key="7">
    <source>
        <dbReference type="ARBA" id="ARBA00023136"/>
    </source>
</evidence>
<feature type="transmembrane region" description="Helical" evidence="9">
    <location>
        <begin position="283"/>
        <end position="304"/>
    </location>
</feature>
<dbReference type="RefSeq" id="WP_014406250.1">
    <property type="nucleotide sequence ID" value="NC_017034.1"/>
</dbReference>
<dbReference type="GO" id="GO:0005886">
    <property type="term" value="C:plasma membrane"/>
    <property type="evidence" value="ECO:0007669"/>
    <property type="project" value="UniProtKB-SubCell"/>
</dbReference>
<feature type="transmembrane region" description="Helical" evidence="9">
    <location>
        <begin position="467"/>
        <end position="486"/>
    </location>
</feature>
<name>H8I8U8_METCZ</name>
<keyword evidence="5 8" id="KW-0812">Transmembrane</keyword>
<keyword evidence="3 8" id="KW-0813">Transport</keyword>
<evidence type="ECO:0000256" key="6">
    <source>
        <dbReference type="ARBA" id="ARBA00022989"/>
    </source>
</evidence>
<feature type="transmembrane region" description="Helical" evidence="9">
    <location>
        <begin position="397"/>
        <end position="414"/>
    </location>
</feature>
<feature type="transmembrane region" description="Helical" evidence="9">
    <location>
        <begin position="66"/>
        <end position="85"/>
    </location>
</feature>
<dbReference type="PANTHER" id="PTHR43337:SF1">
    <property type="entry name" value="XANTHINE_URACIL PERMEASE C887.17-RELATED"/>
    <property type="match status" value="1"/>
</dbReference>
<reference evidence="10 11" key="1">
    <citation type="journal article" date="2012" name="J. Bacteriol.">
        <title>Complete genome sequence of a thermophilic methanogen, Methanocella conradii HZ254, isolated from Chinese rice field soil.</title>
        <authorList>
            <person name="Lu Z."/>
            <person name="Lu Y."/>
        </authorList>
    </citation>
    <scope>NUCLEOTIDE SEQUENCE [LARGE SCALE GENOMIC DNA]</scope>
    <source>
        <strain evidence="11">DSM 24694 / JCM 17849 / CGMCC 1.5162 / HZ254</strain>
    </source>
</reference>
<accession>H8I8U8</accession>
<gene>
    <name evidence="10" type="ordered locus">Mtc_1671</name>
</gene>
<evidence type="ECO:0000256" key="3">
    <source>
        <dbReference type="ARBA" id="ARBA00022448"/>
    </source>
</evidence>
<dbReference type="AlphaFoldDB" id="H8I8U8"/>
<evidence type="ECO:0000256" key="4">
    <source>
        <dbReference type="ARBA" id="ARBA00022475"/>
    </source>
</evidence>
<dbReference type="InterPro" id="IPR026033">
    <property type="entry name" value="Azg-like_bact_archaea"/>
</dbReference>
<comment type="subcellular location">
    <subcellularLocation>
        <location evidence="1 8">Cell membrane</location>
        <topology evidence="1 8">Multi-pass membrane protein</topology>
    </subcellularLocation>
</comment>
<keyword evidence="6 8" id="KW-1133">Transmembrane helix</keyword>
<evidence type="ECO:0000256" key="2">
    <source>
        <dbReference type="ARBA" id="ARBA00005697"/>
    </source>
</evidence>
<feature type="transmembrane region" description="Helical" evidence="9">
    <location>
        <begin position="92"/>
        <end position="112"/>
    </location>
</feature>
<feature type="transmembrane region" description="Helical" evidence="9">
    <location>
        <begin position="426"/>
        <end position="455"/>
    </location>
</feature>
<comment type="similarity">
    <text evidence="2 8">Belongs to the nucleobase:cation symporter-2 (NCS2) (TC 2.A.40) family. Azg-like subfamily.</text>
</comment>
<feature type="transmembrane region" description="Helical" evidence="9">
    <location>
        <begin position="36"/>
        <end position="60"/>
    </location>
</feature>
<dbReference type="KEGG" id="mez:Mtc_1671"/>
<evidence type="ECO:0000256" key="9">
    <source>
        <dbReference type="SAM" id="Phobius"/>
    </source>
</evidence>
<dbReference type="PANTHER" id="PTHR43337">
    <property type="entry name" value="XANTHINE/URACIL PERMEASE C887.17-RELATED"/>
    <property type="match status" value="1"/>
</dbReference>
<dbReference type="InterPro" id="IPR045018">
    <property type="entry name" value="Azg-like"/>
</dbReference>
<feature type="transmembrane region" description="Helical" evidence="9">
    <location>
        <begin position="370"/>
        <end position="390"/>
    </location>
</feature>
<evidence type="ECO:0000313" key="10">
    <source>
        <dbReference type="EMBL" id="AFD00419.1"/>
    </source>
</evidence>
<dbReference type="InterPro" id="IPR006043">
    <property type="entry name" value="NCS2"/>
</dbReference>
<feature type="transmembrane region" description="Helical" evidence="9">
    <location>
        <begin position="212"/>
        <end position="236"/>
    </location>
</feature>
<dbReference type="STRING" id="1041930.Mtc_1671"/>
<proteinExistence type="inferred from homology"/>